<feature type="compositionally biased region" description="Acidic residues" evidence="1">
    <location>
        <begin position="77"/>
        <end position="90"/>
    </location>
</feature>
<feature type="compositionally biased region" description="Basic and acidic residues" evidence="1">
    <location>
        <begin position="53"/>
        <end position="76"/>
    </location>
</feature>
<keyword evidence="3" id="KW-1185">Reference proteome</keyword>
<dbReference type="KEGG" id="sarg:HKX69_30020"/>
<feature type="compositionally biased region" description="Basic and acidic residues" evidence="1">
    <location>
        <begin position="91"/>
        <end position="106"/>
    </location>
</feature>
<dbReference type="EMBL" id="CP053189">
    <property type="protein sequence ID" value="QJS13216.1"/>
    <property type="molecule type" value="Genomic_DNA"/>
</dbReference>
<organism evidence="2 3">
    <name type="scientific">Streptomyces argyrophylli</name>
    <dbReference type="NCBI Taxonomy" id="2726118"/>
    <lineage>
        <taxon>Bacteria</taxon>
        <taxon>Bacillati</taxon>
        <taxon>Actinomycetota</taxon>
        <taxon>Actinomycetes</taxon>
        <taxon>Kitasatosporales</taxon>
        <taxon>Streptomycetaceae</taxon>
        <taxon>Streptomyces</taxon>
    </lineage>
</organism>
<protein>
    <submittedName>
        <fullName evidence="2">Uncharacterized protein</fullName>
    </submittedName>
</protein>
<dbReference type="AlphaFoldDB" id="A0A6M4PU35"/>
<evidence type="ECO:0000313" key="3">
    <source>
        <dbReference type="Proteomes" id="UP000502641"/>
    </source>
</evidence>
<feature type="region of interest" description="Disordered" evidence="1">
    <location>
        <begin position="1"/>
        <end position="114"/>
    </location>
</feature>
<gene>
    <name evidence="2" type="ORF">HKX69_30020</name>
</gene>
<accession>A0A6M4PU35</accession>
<dbReference type="Proteomes" id="UP000502641">
    <property type="component" value="Chromosome"/>
</dbReference>
<sequence length="131" mass="14490">MTSNPNPPVGASAALHAQRIREREAQADAGPSRRTGGRQTYEIYGERALAQARADEELRRRAEENDRRARAEREAADVPEVDGDAEQVEEAEGRVVDLTDNPERRSSRAAHRGVVAHAYQQAQMEGRGFIA</sequence>
<reference evidence="2 3" key="1">
    <citation type="submission" date="2020-05" db="EMBL/GenBank/DDBJ databases">
        <authorList>
            <person name="Li K."/>
        </authorList>
    </citation>
    <scope>NUCLEOTIDE SEQUENCE [LARGE SCALE GENOMIC DNA]</scope>
    <source>
        <strain evidence="3">jing01</strain>
    </source>
</reference>
<name>A0A6M4PU35_9ACTN</name>
<evidence type="ECO:0000313" key="2">
    <source>
        <dbReference type="EMBL" id="QJS13216.1"/>
    </source>
</evidence>
<proteinExistence type="predicted"/>
<evidence type="ECO:0000256" key="1">
    <source>
        <dbReference type="SAM" id="MobiDB-lite"/>
    </source>
</evidence>
<dbReference type="RefSeq" id="WP_171158551.1">
    <property type="nucleotide sequence ID" value="NZ_CP053189.1"/>
</dbReference>